<sequence>MGVVALADGLRVDRPNCTPHQRVFQMVELHCWRIGRLVDHFLEQDLELRPTLVAAVERGDWHSQGLVNNDRGLRSLWGCSCVQGCVCPCGIEPEQLLFEHEGHFVMEVVKFFVMLVSLLTTLHVDHGQDGFVVGHVLLLSGFQLFHVDMNLRLA</sequence>
<dbReference type="EMBL" id="HBUE01340627">
    <property type="protein sequence ID" value="CAG6598196.1"/>
    <property type="molecule type" value="Transcribed_RNA"/>
</dbReference>
<proteinExistence type="predicted"/>
<reference evidence="1" key="1">
    <citation type="submission" date="2021-05" db="EMBL/GenBank/DDBJ databases">
        <authorList>
            <person name="Alioto T."/>
            <person name="Alioto T."/>
            <person name="Gomez Garrido J."/>
        </authorList>
    </citation>
    <scope>NUCLEOTIDE SEQUENCE</scope>
</reference>
<evidence type="ECO:0000313" key="1">
    <source>
        <dbReference type="EMBL" id="CAG6598196.1"/>
    </source>
</evidence>
<dbReference type="EMBL" id="HBUE01124225">
    <property type="protein sequence ID" value="CAG6493842.1"/>
    <property type="molecule type" value="Transcribed_RNA"/>
</dbReference>
<protein>
    <submittedName>
        <fullName evidence="1">(northern house mosquito) hypothetical protein</fullName>
    </submittedName>
</protein>
<dbReference type="EMBL" id="HBUE01124234">
    <property type="protein sequence ID" value="CAG6493863.1"/>
    <property type="molecule type" value="Transcribed_RNA"/>
</dbReference>
<dbReference type="AlphaFoldDB" id="A0A8D8KWW6"/>
<dbReference type="EMBL" id="HBUE01124230">
    <property type="protein sequence ID" value="CAG6493852.1"/>
    <property type="molecule type" value="Transcribed_RNA"/>
</dbReference>
<dbReference type="EMBL" id="HBUE01124227">
    <property type="protein sequence ID" value="CAG6493847.1"/>
    <property type="molecule type" value="Transcribed_RNA"/>
</dbReference>
<dbReference type="EMBL" id="HBUE01124231">
    <property type="protein sequence ID" value="CAG6493855.1"/>
    <property type="molecule type" value="Transcribed_RNA"/>
</dbReference>
<dbReference type="EMBL" id="HBUE01124235">
    <property type="protein sequence ID" value="CAG6493867.1"/>
    <property type="molecule type" value="Transcribed_RNA"/>
</dbReference>
<dbReference type="EMBL" id="HBUE01124232">
    <property type="protein sequence ID" value="CAG6493859.1"/>
    <property type="molecule type" value="Transcribed_RNA"/>
</dbReference>
<organism evidence="1">
    <name type="scientific">Culex pipiens</name>
    <name type="common">House mosquito</name>
    <dbReference type="NCBI Taxonomy" id="7175"/>
    <lineage>
        <taxon>Eukaryota</taxon>
        <taxon>Metazoa</taxon>
        <taxon>Ecdysozoa</taxon>
        <taxon>Arthropoda</taxon>
        <taxon>Hexapoda</taxon>
        <taxon>Insecta</taxon>
        <taxon>Pterygota</taxon>
        <taxon>Neoptera</taxon>
        <taxon>Endopterygota</taxon>
        <taxon>Diptera</taxon>
        <taxon>Nematocera</taxon>
        <taxon>Culicoidea</taxon>
        <taxon>Culicidae</taxon>
        <taxon>Culicinae</taxon>
        <taxon>Culicini</taxon>
        <taxon>Culex</taxon>
        <taxon>Culex</taxon>
    </lineage>
</organism>
<name>A0A8D8KWW6_CULPI</name>
<dbReference type="EMBL" id="HBUE01233765">
    <property type="protein sequence ID" value="CAG6546032.1"/>
    <property type="molecule type" value="Transcribed_RNA"/>
</dbReference>
<accession>A0A8D8KWW6</accession>